<dbReference type="PANTHER" id="PTHR33568:SF3">
    <property type="entry name" value="DNA-DIRECTED DNA POLYMERASE"/>
    <property type="match status" value="1"/>
</dbReference>
<dbReference type="Proteomes" id="UP000008281">
    <property type="component" value="Unassembled WGS sequence"/>
</dbReference>
<sequence>MCLDIFNGWNPIVNGCTLASYVMFVMKHEYIKQGDVGYVPENGMNRGNNSMLALKYLQWLEKNDPSLKLKYQLKGGEHQIQANGHNYYVDGYNEATDEVFEVHGCLWHGCKKCFPNREKKNRMCGDLSAQESYDRTIQREEDIRGVVKKLNVVWECEIYEMMEKNKTMKKFFELNKYTRCLLPREALYGGRTQAFRSITKAFEDTILNYFDYVSMYPYLNAGGTSYPRGNPKVVTDTDKLPKPGGLLKLRGLVYCDVLPIQDAAIGYLPQRICKKLMFTLCRTCAESQNISGTCTHTLVSQRYLTGVWTTEELNNAISKGYKVLKYHEIWYWPDEAWVKGGFFADYIKPLLKLKHESSGWPKENMSDAEKEAYIGRIFEKDGVLLDASKIKKNTALRSLCKIFLNSAWGKFGQNPMKSETRLILKADAVTLTNFFNDARYEPVSMIPFGKHKLWISRKPKKETLRPAPFTNLAIAAITTSAARLRLTEAMEKVGVENMIYCDTDSLIFKQKKGEDPLKDLKGEQLGSLVSEIPEGNELVEVITMAPKVYALKIKKADGTFTYCVKAKGMTLNSGNSKKITFDTMKKSMKEFIEYGVTDALEGNMMTFKRGEHALDGLWTCVLKKRLSPRMDKGHYVEGVVAPFGQLQSNVDLIDDYPF</sequence>
<comment type="similarity">
    <text evidence="1">Belongs to the DNA polymerase type-B family.</text>
</comment>
<dbReference type="GO" id="GO:0003887">
    <property type="term" value="F:DNA-directed DNA polymerase activity"/>
    <property type="evidence" value="ECO:0007669"/>
    <property type="project" value="UniProtKB-KW"/>
</dbReference>
<dbReference type="PANTHER" id="PTHR33568">
    <property type="entry name" value="DNA POLYMERASE"/>
    <property type="match status" value="1"/>
</dbReference>
<evidence type="ECO:0000256" key="7">
    <source>
        <dbReference type="ARBA" id="ARBA00023125"/>
    </source>
</evidence>
<dbReference type="OMA" id="NDARYEP"/>
<evidence type="ECO:0000256" key="4">
    <source>
        <dbReference type="ARBA" id="ARBA00022695"/>
    </source>
</evidence>
<evidence type="ECO:0000313" key="10">
    <source>
        <dbReference type="EMBL" id="EFP01558.1"/>
    </source>
</evidence>
<evidence type="ECO:0000256" key="3">
    <source>
        <dbReference type="ARBA" id="ARBA00022679"/>
    </source>
</evidence>
<evidence type="ECO:0000256" key="1">
    <source>
        <dbReference type="ARBA" id="ARBA00005755"/>
    </source>
</evidence>
<gene>
    <name evidence="10" type="primary">Cre-taf-3</name>
    <name evidence="10" type="ORF">CRE_26827</name>
</gene>
<dbReference type="HOGENOM" id="CLU_001474_3_0_1"/>
<keyword evidence="3" id="KW-0808">Transferase</keyword>
<reference evidence="10" key="1">
    <citation type="submission" date="2007-07" db="EMBL/GenBank/DDBJ databases">
        <title>PCAP assembly of the Caenorhabditis remanei genome.</title>
        <authorList>
            <consortium name="The Caenorhabditis remanei Sequencing Consortium"/>
            <person name="Wilson R.K."/>
        </authorList>
    </citation>
    <scope>NUCLEOTIDE SEQUENCE [LARGE SCALE GENOMIC DNA]</scope>
    <source>
        <strain evidence="10">PB4641</strain>
    </source>
</reference>
<keyword evidence="4" id="KW-0548">Nucleotidyltransferase</keyword>
<keyword evidence="7" id="KW-0238">DNA-binding</keyword>
<name>E3NK01_CAERE</name>
<dbReference type="Pfam" id="PF03175">
    <property type="entry name" value="DNA_pol_B_2"/>
    <property type="match status" value="2"/>
</dbReference>
<dbReference type="GO" id="GO:0000166">
    <property type="term" value="F:nucleotide binding"/>
    <property type="evidence" value="ECO:0007669"/>
    <property type="project" value="InterPro"/>
</dbReference>
<dbReference type="GO" id="GO:0003677">
    <property type="term" value="F:DNA binding"/>
    <property type="evidence" value="ECO:0007669"/>
    <property type="project" value="UniProtKB-KW"/>
</dbReference>
<dbReference type="eggNOG" id="ENOG502QQ9V">
    <property type="taxonomic scope" value="Eukaryota"/>
</dbReference>
<keyword evidence="11" id="KW-1185">Reference proteome</keyword>
<dbReference type="GO" id="GO:0006260">
    <property type="term" value="P:DNA replication"/>
    <property type="evidence" value="ECO:0007669"/>
    <property type="project" value="UniProtKB-KW"/>
</dbReference>
<evidence type="ECO:0000256" key="6">
    <source>
        <dbReference type="ARBA" id="ARBA00022932"/>
    </source>
</evidence>
<evidence type="ECO:0000313" key="11">
    <source>
        <dbReference type="Proteomes" id="UP000008281"/>
    </source>
</evidence>
<dbReference type="EC" id="2.7.7.7" evidence="2"/>
<organism evidence="11">
    <name type="scientific">Caenorhabditis remanei</name>
    <name type="common">Caenorhabditis vulgaris</name>
    <dbReference type="NCBI Taxonomy" id="31234"/>
    <lineage>
        <taxon>Eukaryota</taxon>
        <taxon>Metazoa</taxon>
        <taxon>Ecdysozoa</taxon>
        <taxon>Nematoda</taxon>
        <taxon>Chromadorea</taxon>
        <taxon>Rhabditida</taxon>
        <taxon>Rhabditina</taxon>
        <taxon>Rhabditomorpha</taxon>
        <taxon>Rhabditoidea</taxon>
        <taxon>Rhabditidae</taxon>
        <taxon>Peloderinae</taxon>
        <taxon>Caenorhabditis</taxon>
    </lineage>
</organism>
<dbReference type="EMBL" id="DS268772">
    <property type="protein sequence ID" value="EFP01558.1"/>
    <property type="molecule type" value="Genomic_DNA"/>
</dbReference>
<keyword evidence="6" id="KW-0239">DNA-directed DNA polymerase</keyword>
<keyword evidence="5" id="KW-0235">DNA replication</keyword>
<dbReference type="AlphaFoldDB" id="E3NK01"/>
<dbReference type="Gene3D" id="3.90.1600.10">
    <property type="entry name" value="Palm domain of DNA polymerase"/>
    <property type="match status" value="1"/>
</dbReference>
<dbReference type="InParanoid" id="E3NK01"/>
<dbReference type="OrthoDB" id="5876545at2759"/>
<feature type="domain" description="DNA-directed DNA polymerase family B mitochondria/virus" evidence="9">
    <location>
        <begin position="184"/>
        <end position="359"/>
    </location>
</feature>
<dbReference type="InterPro" id="IPR004868">
    <property type="entry name" value="DNA-dir_DNA_pol_B_mt/vir"/>
</dbReference>
<dbReference type="InterPro" id="IPR043502">
    <property type="entry name" value="DNA/RNA_pol_sf"/>
</dbReference>
<dbReference type="InterPro" id="IPR023211">
    <property type="entry name" value="DNA_pol_palm_dom_sf"/>
</dbReference>
<protein>
    <recommendedName>
        <fullName evidence="2">DNA-directed DNA polymerase</fullName>
        <ecNumber evidence="2">2.7.7.7</ecNumber>
    </recommendedName>
</protein>
<proteinExistence type="inferred from homology"/>
<accession>E3NK01</accession>
<dbReference type="STRING" id="31234.E3NK01"/>
<comment type="catalytic activity">
    <reaction evidence="8">
        <text>DNA(n) + a 2'-deoxyribonucleoside 5'-triphosphate = DNA(n+1) + diphosphate</text>
        <dbReference type="Rhea" id="RHEA:22508"/>
        <dbReference type="Rhea" id="RHEA-COMP:17339"/>
        <dbReference type="Rhea" id="RHEA-COMP:17340"/>
        <dbReference type="ChEBI" id="CHEBI:33019"/>
        <dbReference type="ChEBI" id="CHEBI:61560"/>
        <dbReference type="ChEBI" id="CHEBI:173112"/>
        <dbReference type="EC" id="2.7.7.7"/>
    </reaction>
</comment>
<evidence type="ECO:0000256" key="5">
    <source>
        <dbReference type="ARBA" id="ARBA00022705"/>
    </source>
</evidence>
<dbReference type="Gene3D" id="1.10.287.690">
    <property type="entry name" value="Helix hairpin bin"/>
    <property type="match status" value="1"/>
</dbReference>
<evidence type="ECO:0000259" key="9">
    <source>
        <dbReference type="Pfam" id="PF03175"/>
    </source>
</evidence>
<feature type="domain" description="DNA-directed DNA polymerase family B mitochondria/virus" evidence="9">
    <location>
        <begin position="389"/>
        <end position="445"/>
    </location>
</feature>
<evidence type="ECO:0000256" key="8">
    <source>
        <dbReference type="ARBA" id="ARBA00049244"/>
    </source>
</evidence>
<evidence type="ECO:0000256" key="2">
    <source>
        <dbReference type="ARBA" id="ARBA00012417"/>
    </source>
</evidence>
<dbReference type="SUPFAM" id="SSF56672">
    <property type="entry name" value="DNA/RNA polymerases"/>
    <property type="match status" value="1"/>
</dbReference>
<dbReference type="Gene3D" id="3.40.960.10">
    <property type="entry name" value="VSR Endonuclease"/>
    <property type="match status" value="1"/>
</dbReference>